<dbReference type="OrthoDB" id="3351617at2759"/>
<evidence type="ECO:0000313" key="3">
    <source>
        <dbReference type="EMBL" id="KAJ2936544.1"/>
    </source>
</evidence>
<feature type="transmembrane region" description="Helical" evidence="2">
    <location>
        <begin position="243"/>
        <end position="263"/>
    </location>
</feature>
<reference evidence="3" key="1">
    <citation type="submission" date="2022-06" db="EMBL/GenBank/DDBJ databases">
        <title>Genome Sequence of Candolleomyces eurysporus.</title>
        <authorList>
            <person name="Buettner E."/>
        </authorList>
    </citation>
    <scope>NUCLEOTIDE SEQUENCE</scope>
    <source>
        <strain evidence="3">VTCC 930004</strain>
    </source>
</reference>
<protein>
    <submittedName>
        <fullName evidence="3">Uncharacterized protein</fullName>
    </submittedName>
</protein>
<sequence length="322" mass="35214">MDTAIDYEVVYRVLARAGYANFSLKLVAADLLTGSVDTGISIFMAIYGLSVFFETPKELRKGRGRYILISVALTVLLCLTASLEMAWYFQNLFEATSGIGFAQIASKNASTWVRILSSGTSSLLILIGDALLTDDQVAIALYILYIDITHRGRDTAYESARTFLTASTNVMVTALISGYLIHARRNLSQLLPSNDMRLYTGVVAILIESALPLSIFGIIYASIGVVAELPEPTSAASSFTVAYYTFGSLFYCFSVLSPQMIIFRVTTGRSWLRFPQATDGEAVSNPINFAHHRTAESSFVDSPTNRAGSERKHPGDSDEEKV</sequence>
<comment type="caution">
    <text evidence="3">The sequence shown here is derived from an EMBL/GenBank/DDBJ whole genome shotgun (WGS) entry which is preliminary data.</text>
</comment>
<feature type="compositionally biased region" description="Basic and acidic residues" evidence="1">
    <location>
        <begin position="308"/>
        <end position="322"/>
    </location>
</feature>
<feature type="transmembrane region" description="Helical" evidence="2">
    <location>
        <begin position="202"/>
        <end position="223"/>
    </location>
</feature>
<name>A0A9W8JM20_9AGAR</name>
<proteinExistence type="predicted"/>
<accession>A0A9W8JM20</accession>
<keyword evidence="2" id="KW-1133">Transmembrane helix</keyword>
<dbReference type="AlphaFoldDB" id="A0A9W8JM20"/>
<keyword evidence="2" id="KW-0812">Transmembrane</keyword>
<gene>
    <name evidence="3" type="ORF">H1R20_g548</name>
</gene>
<feature type="non-terminal residue" evidence="3">
    <location>
        <position position="322"/>
    </location>
</feature>
<keyword evidence="2" id="KW-0472">Membrane</keyword>
<dbReference type="Proteomes" id="UP001140091">
    <property type="component" value="Unassembled WGS sequence"/>
</dbReference>
<feature type="region of interest" description="Disordered" evidence="1">
    <location>
        <begin position="295"/>
        <end position="322"/>
    </location>
</feature>
<feature type="compositionally biased region" description="Polar residues" evidence="1">
    <location>
        <begin position="296"/>
        <end position="307"/>
    </location>
</feature>
<evidence type="ECO:0000256" key="1">
    <source>
        <dbReference type="SAM" id="MobiDB-lite"/>
    </source>
</evidence>
<organism evidence="3 4">
    <name type="scientific">Candolleomyces eurysporus</name>
    <dbReference type="NCBI Taxonomy" id="2828524"/>
    <lineage>
        <taxon>Eukaryota</taxon>
        <taxon>Fungi</taxon>
        <taxon>Dikarya</taxon>
        <taxon>Basidiomycota</taxon>
        <taxon>Agaricomycotina</taxon>
        <taxon>Agaricomycetes</taxon>
        <taxon>Agaricomycetidae</taxon>
        <taxon>Agaricales</taxon>
        <taxon>Agaricineae</taxon>
        <taxon>Psathyrellaceae</taxon>
        <taxon>Candolleomyces</taxon>
    </lineage>
</organism>
<evidence type="ECO:0000256" key="2">
    <source>
        <dbReference type="SAM" id="Phobius"/>
    </source>
</evidence>
<feature type="transmembrane region" description="Helical" evidence="2">
    <location>
        <begin position="163"/>
        <end position="181"/>
    </location>
</feature>
<feature type="transmembrane region" description="Helical" evidence="2">
    <location>
        <begin position="31"/>
        <end position="53"/>
    </location>
</feature>
<evidence type="ECO:0000313" key="4">
    <source>
        <dbReference type="Proteomes" id="UP001140091"/>
    </source>
</evidence>
<keyword evidence="4" id="KW-1185">Reference proteome</keyword>
<dbReference type="EMBL" id="JANBPK010000041">
    <property type="protein sequence ID" value="KAJ2936544.1"/>
    <property type="molecule type" value="Genomic_DNA"/>
</dbReference>
<feature type="transmembrane region" description="Helical" evidence="2">
    <location>
        <begin position="65"/>
        <end position="89"/>
    </location>
</feature>